<dbReference type="EMBL" id="KL197756">
    <property type="protein sequence ID" value="KDQ50695.1"/>
    <property type="molecule type" value="Genomic_DNA"/>
</dbReference>
<protein>
    <submittedName>
        <fullName evidence="2">Uncharacterized protein</fullName>
    </submittedName>
</protein>
<dbReference type="GO" id="GO:0008757">
    <property type="term" value="F:S-adenosylmethionine-dependent methyltransferase activity"/>
    <property type="evidence" value="ECO:0007669"/>
    <property type="project" value="UniProtKB-ARBA"/>
</dbReference>
<name>A0A067PA39_9AGAM</name>
<dbReference type="AlphaFoldDB" id="A0A067PA39"/>
<dbReference type="Pfam" id="PF10294">
    <property type="entry name" value="Methyltransf_16"/>
    <property type="match status" value="2"/>
</dbReference>
<feature type="compositionally biased region" description="Basic and acidic residues" evidence="1">
    <location>
        <begin position="232"/>
        <end position="256"/>
    </location>
</feature>
<dbReference type="PANTHER" id="PTHR14614">
    <property type="entry name" value="HEPATOCELLULAR CARCINOMA-ASSOCIATED ANTIGEN"/>
    <property type="match status" value="1"/>
</dbReference>
<feature type="compositionally biased region" description="Low complexity" evidence="1">
    <location>
        <begin position="258"/>
        <end position="277"/>
    </location>
</feature>
<sequence>MTFEDGGETSLPLPNLGLINLPPQSRRVTDADEEIFLLYTRLSGRTSSASDKAAFRGLGHVDSHKDTLSIKFELTPPGIPSDQTTPPLDPNDITPPIKHKHVHHMKKTHKKKSPHTDPVTVEIELAQDKTALRSRKGDTGSVLWKASLEFAQFILQQHHFPPVHQPPLLESSRLAKSQILELGAGTGLLSIAFAPLVQSYTVTDIAELVPLIRKNVAMNFPTSATSSILDYHSHHAQERQRSGHSRLRDARGDHPPSHGHSSPSHSRPHSNHSTPSHSRPHSPPPQSHPNSSNIVVEDLDWITFPSSRKHNVNAGVKGDGEIDLILAVDCIYHPSLIAPLVNTIHALSNSTPPLPTPHVVQVKEPEGVDPLGSSGEADRKRTPLVLVLAELRAEDVIREFLDTWLNVSSSQNPAEGGEWEIWSVGEALGMDEWYGVWVGWRR</sequence>
<feature type="region of interest" description="Disordered" evidence="1">
    <location>
        <begin position="232"/>
        <end position="292"/>
    </location>
</feature>
<gene>
    <name evidence="2" type="ORF">JAAARDRAFT_41777</name>
</gene>
<dbReference type="SUPFAM" id="SSF53335">
    <property type="entry name" value="S-adenosyl-L-methionine-dependent methyltransferases"/>
    <property type="match status" value="1"/>
</dbReference>
<dbReference type="InterPro" id="IPR019410">
    <property type="entry name" value="Methyltransf_16"/>
</dbReference>
<dbReference type="STRING" id="933084.A0A067PA39"/>
<reference evidence="3" key="1">
    <citation type="journal article" date="2014" name="Proc. Natl. Acad. Sci. U.S.A.">
        <title>Extensive sampling of basidiomycete genomes demonstrates inadequacy of the white-rot/brown-rot paradigm for wood decay fungi.</title>
        <authorList>
            <person name="Riley R."/>
            <person name="Salamov A.A."/>
            <person name="Brown D.W."/>
            <person name="Nagy L.G."/>
            <person name="Floudas D."/>
            <person name="Held B.W."/>
            <person name="Levasseur A."/>
            <person name="Lombard V."/>
            <person name="Morin E."/>
            <person name="Otillar R."/>
            <person name="Lindquist E.A."/>
            <person name="Sun H."/>
            <person name="LaButti K.M."/>
            <person name="Schmutz J."/>
            <person name="Jabbour D."/>
            <person name="Luo H."/>
            <person name="Baker S.E."/>
            <person name="Pisabarro A.G."/>
            <person name="Walton J.D."/>
            <person name="Blanchette R.A."/>
            <person name="Henrissat B."/>
            <person name="Martin F."/>
            <person name="Cullen D."/>
            <person name="Hibbett D.S."/>
            <person name="Grigoriev I.V."/>
        </authorList>
    </citation>
    <scope>NUCLEOTIDE SEQUENCE [LARGE SCALE GENOMIC DNA]</scope>
    <source>
        <strain evidence="3">MUCL 33604</strain>
    </source>
</reference>
<evidence type="ECO:0000313" key="2">
    <source>
        <dbReference type="EMBL" id="KDQ50695.1"/>
    </source>
</evidence>
<dbReference type="Proteomes" id="UP000027265">
    <property type="component" value="Unassembled WGS sequence"/>
</dbReference>
<dbReference type="PANTHER" id="PTHR14614:SF109">
    <property type="entry name" value="RIBOSOMAL LYSINE N-METHYLTRANSFERASE 5"/>
    <property type="match status" value="1"/>
</dbReference>
<keyword evidence="3" id="KW-1185">Reference proteome</keyword>
<dbReference type="GO" id="GO:0005829">
    <property type="term" value="C:cytosol"/>
    <property type="evidence" value="ECO:0007669"/>
    <property type="project" value="TreeGrafter"/>
</dbReference>
<organism evidence="2 3">
    <name type="scientific">Jaapia argillacea MUCL 33604</name>
    <dbReference type="NCBI Taxonomy" id="933084"/>
    <lineage>
        <taxon>Eukaryota</taxon>
        <taxon>Fungi</taxon>
        <taxon>Dikarya</taxon>
        <taxon>Basidiomycota</taxon>
        <taxon>Agaricomycotina</taxon>
        <taxon>Agaricomycetes</taxon>
        <taxon>Agaricomycetidae</taxon>
        <taxon>Jaapiales</taxon>
        <taxon>Jaapiaceae</taxon>
        <taxon>Jaapia</taxon>
    </lineage>
</organism>
<accession>A0A067PA39</accession>
<proteinExistence type="predicted"/>
<evidence type="ECO:0000313" key="3">
    <source>
        <dbReference type="Proteomes" id="UP000027265"/>
    </source>
</evidence>
<dbReference type="OrthoDB" id="2529286at2759"/>
<dbReference type="Gene3D" id="3.40.50.150">
    <property type="entry name" value="Vaccinia Virus protein VP39"/>
    <property type="match status" value="1"/>
</dbReference>
<dbReference type="InParanoid" id="A0A067PA39"/>
<evidence type="ECO:0000256" key="1">
    <source>
        <dbReference type="SAM" id="MobiDB-lite"/>
    </source>
</evidence>
<dbReference type="InterPro" id="IPR029063">
    <property type="entry name" value="SAM-dependent_MTases_sf"/>
</dbReference>
<dbReference type="GO" id="GO:0032991">
    <property type="term" value="C:protein-containing complex"/>
    <property type="evidence" value="ECO:0007669"/>
    <property type="project" value="TreeGrafter"/>
</dbReference>
<dbReference type="HOGENOM" id="CLU_061628_0_0_1"/>